<accession>A0A3G1KMG1</accession>
<organism evidence="3 4">
    <name type="scientific">Formimonas warabiya</name>
    <dbReference type="NCBI Taxonomy" id="1761012"/>
    <lineage>
        <taxon>Bacteria</taxon>
        <taxon>Bacillati</taxon>
        <taxon>Bacillota</taxon>
        <taxon>Clostridia</taxon>
        <taxon>Eubacteriales</taxon>
        <taxon>Peptococcaceae</taxon>
        <taxon>Candidatus Formimonas</taxon>
    </lineage>
</organism>
<protein>
    <recommendedName>
        <fullName evidence="2">HD-GYP domain-containing protein</fullName>
    </recommendedName>
</protein>
<sequence length="638" mass="71671">MSSFLPKLLIFLNISFLVIVLECLLGVIFLGFLICLFLLVRQKRKAAREEKRFHAVEQLLHNLQPGESLDESLYRLLGLFIPVVKGQGYYFYISNDHKEYELKARRYADDDQVPIQERLAALEPFSHMISEPPAPVSLASLECRIFKQGEAPFMEIPVKGAKGLIRIGPVLSGEKQDFAFLHYLADQIEPVLEALVQMDQAKKQVAVTESSRKAVKAVTDAAMNFPGTVNTILGLCIRMITASGGCLLSSREQEIDGVTVLGMENELKNLFRQDQSALKTLTHILGDRDFIVLDGEHPEFFQIPSYFSAAGMVKIFLIKVPRMDEKGLAVFWFHDPIHIEQHRIYGLQMVLSRLGDTLDSYQVYQEQSKSYLEVLKVLVNTIDNCDPYQAGYAELMSRYAGIMAKEMNLEDQEVRDIVLAAYLSNIGKIGMSLDLFLKEGKYAEVEYEQMKLHCEIGAAIVEVVFGNNHVASYIRHHHERMDGCGYPAGLKGEEIPLGARVLAVAQFFIAKTMGRNYREPLNFEQAMKLVKDAAGSLLDPEVVGFLLNWFSKKQANPQRAGRSLGPCWEMRCAPVSICSQCPAYQHTDKNCWDYENVNCLAHGNSCSSCFVCAEYVYRTQNPAPKAAGDIVNVFVAAD</sequence>
<dbReference type="Proteomes" id="UP000323521">
    <property type="component" value="Chromosome"/>
</dbReference>
<dbReference type="PANTHER" id="PTHR43155">
    <property type="entry name" value="CYCLIC DI-GMP PHOSPHODIESTERASE PA4108-RELATED"/>
    <property type="match status" value="1"/>
</dbReference>
<dbReference type="SUPFAM" id="SSF109604">
    <property type="entry name" value="HD-domain/PDEase-like"/>
    <property type="match status" value="1"/>
</dbReference>
<dbReference type="PANTHER" id="PTHR43155:SF2">
    <property type="entry name" value="CYCLIC DI-GMP PHOSPHODIESTERASE PA4108"/>
    <property type="match status" value="1"/>
</dbReference>
<keyword evidence="1" id="KW-1133">Transmembrane helix</keyword>
<dbReference type="OrthoDB" id="9804747at2"/>
<evidence type="ECO:0000256" key="1">
    <source>
        <dbReference type="SAM" id="Phobius"/>
    </source>
</evidence>
<evidence type="ECO:0000259" key="2">
    <source>
        <dbReference type="PROSITE" id="PS51832"/>
    </source>
</evidence>
<dbReference type="PROSITE" id="PS51832">
    <property type="entry name" value="HD_GYP"/>
    <property type="match status" value="1"/>
</dbReference>
<keyword evidence="4" id="KW-1185">Reference proteome</keyword>
<gene>
    <name evidence="3" type="ORF">DCMF_01625</name>
</gene>
<evidence type="ECO:0000313" key="4">
    <source>
        <dbReference type="Proteomes" id="UP000323521"/>
    </source>
</evidence>
<name>A0A3G1KMG1_FORW1</name>
<dbReference type="RefSeq" id="WP_148132822.1">
    <property type="nucleotide sequence ID" value="NZ_CP017634.1"/>
</dbReference>
<evidence type="ECO:0000313" key="3">
    <source>
        <dbReference type="EMBL" id="ATW23666.1"/>
    </source>
</evidence>
<dbReference type="AlphaFoldDB" id="A0A3G1KMG1"/>
<dbReference type="InterPro" id="IPR037522">
    <property type="entry name" value="HD_GYP_dom"/>
</dbReference>
<dbReference type="InterPro" id="IPR003607">
    <property type="entry name" value="HD/PDEase_dom"/>
</dbReference>
<feature type="domain" description="HD-GYP" evidence="2">
    <location>
        <begin position="367"/>
        <end position="562"/>
    </location>
</feature>
<keyword evidence="1" id="KW-0812">Transmembrane</keyword>
<proteinExistence type="predicted"/>
<dbReference type="EMBL" id="CP017634">
    <property type="protein sequence ID" value="ATW23666.1"/>
    <property type="molecule type" value="Genomic_DNA"/>
</dbReference>
<feature type="transmembrane region" description="Helical" evidence="1">
    <location>
        <begin position="12"/>
        <end position="40"/>
    </location>
</feature>
<dbReference type="Gene3D" id="1.10.3210.10">
    <property type="entry name" value="Hypothetical protein af1432"/>
    <property type="match status" value="1"/>
</dbReference>
<dbReference type="Pfam" id="PF13487">
    <property type="entry name" value="HD_5"/>
    <property type="match status" value="1"/>
</dbReference>
<reference evidence="3 4" key="1">
    <citation type="submission" date="2016-10" db="EMBL/GenBank/DDBJ databases">
        <title>Complete Genome Sequence of Peptococcaceae strain DCMF.</title>
        <authorList>
            <person name="Edwards R.J."/>
            <person name="Holland S.I."/>
            <person name="Deshpande N.P."/>
            <person name="Wong Y.K."/>
            <person name="Ertan H."/>
            <person name="Manefield M."/>
            <person name="Russell T.L."/>
            <person name="Lee M.J."/>
        </authorList>
    </citation>
    <scope>NUCLEOTIDE SEQUENCE [LARGE SCALE GENOMIC DNA]</scope>
    <source>
        <strain evidence="3 4">DCMF</strain>
    </source>
</reference>
<keyword evidence="1" id="KW-0472">Membrane</keyword>
<dbReference type="CDD" id="cd00077">
    <property type="entry name" value="HDc"/>
    <property type="match status" value="1"/>
</dbReference>
<dbReference type="KEGG" id="fwa:DCMF_01625"/>